<dbReference type="Proteomes" id="UP000799429">
    <property type="component" value="Unassembled WGS sequence"/>
</dbReference>
<dbReference type="InterPro" id="IPR052777">
    <property type="entry name" value="Acetyltransferase_Enz"/>
</dbReference>
<dbReference type="AlphaFoldDB" id="A0A9P4S8G5"/>
<feature type="domain" description="N-acetyltransferase" evidence="1">
    <location>
        <begin position="11"/>
        <end position="170"/>
    </location>
</feature>
<proteinExistence type="predicted"/>
<name>A0A9P4S8G5_9PEZI</name>
<accession>A0A9P4S8G5</accession>
<dbReference type="OrthoDB" id="41532at2759"/>
<dbReference type="PANTHER" id="PTHR43305:SF1">
    <property type="entry name" value="FAMILY N-ACETYLTRANSFERASE, PUTATIVE (AFU_ORTHOLOGUE AFUA_2G01380)-RELATED"/>
    <property type="match status" value="1"/>
</dbReference>
<comment type="caution">
    <text evidence="2">The sequence shown here is derived from an EMBL/GenBank/DDBJ whole genome shotgun (WGS) entry which is preliminary data.</text>
</comment>
<dbReference type="PANTHER" id="PTHR43305">
    <property type="entry name" value="FAMILY N-ACETYLTRANSFERASE, PUTATIVE (AFU_ORTHOLOGUE AFUA_2G01380)-RELATED"/>
    <property type="match status" value="1"/>
</dbReference>
<evidence type="ECO:0000313" key="2">
    <source>
        <dbReference type="EMBL" id="KAF2837125.1"/>
    </source>
</evidence>
<protein>
    <submittedName>
        <fullName evidence="2">N-acetyltransferase</fullName>
    </submittedName>
</protein>
<dbReference type="SUPFAM" id="SSF55729">
    <property type="entry name" value="Acyl-CoA N-acyltransferases (Nat)"/>
    <property type="match status" value="1"/>
</dbReference>
<dbReference type="Gene3D" id="3.40.630.30">
    <property type="match status" value="1"/>
</dbReference>
<gene>
    <name evidence="2" type="ORF">M501DRAFT_938433</name>
</gene>
<dbReference type="InterPro" id="IPR016181">
    <property type="entry name" value="Acyl_CoA_acyltransferase"/>
</dbReference>
<evidence type="ECO:0000313" key="3">
    <source>
        <dbReference type="Proteomes" id="UP000799429"/>
    </source>
</evidence>
<organism evidence="2 3">
    <name type="scientific">Patellaria atrata CBS 101060</name>
    <dbReference type="NCBI Taxonomy" id="1346257"/>
    <lineage>
        <taxon>Eukaryota</taxon>
        <taxon>Fungi</taxon>
        <taxon>Dikarya</taxon>
        <taxon>Ascomycota</taxon>
        <taxon>Pezizomycotina</taxon>
        <taxon>Dothideomycetes</taxon>
        <taxon>Dothideomycetes incertae sedis</taxon>
        <taxon>Patellariales</taxon>
        <taxon>Patellariaceae</taxon>
        <taxon>Patellaria</taxon>
    </lineage>
</organism>
<keyword evidence="3" id="KW-1185">Reference proteome</keyword>
<dbReference type="PROSITE" id="PS51186">
    <property type="entry name" value="GNAT"/>
    <property type="match status" value="1"/>
</dbReference>
<dbReference type="Pfam" id="PF00583">
    <property type="entry name" value="Acetyltransf_1"/>
    <property type="match status" value="1"/>
</dbReference>
<dbReference type="GO" id="GO:0016747">
    <property type="term" value="F:acyltransferase activity, transferring groups other than amino-acyl groups"/>
    <property type="evidence" value="ECO:0007669"/>
    <property type="project" value="InterPro"/>
</dbReference>
<evidence type="ECO:0000259" key="1">
    <source>
        <dbReference type="PROSITE" id="PS51186"/>
    </source>
</evidence>
<reference evidence="2" key="1">
    <citation type="journal article" date="2020" name="Stud. Mycol.">
        <title>101 Dothideomycetes genomes: a test case for predicting lifestyles and emergence of pathogens.</title>
        <authorList>
            <person name="Haridas S."/>
            <person name="Albert R."/>
            <person name="Binder M."/>
            <person name="Bloem J."/>
            <person name="Labutti K."/>
            <person name="Salamov A."/>
            <person name="Andreopoulos B."/>
            <person name="Baker S."/>
            <person name="Barry K."/>
            <person name="Bills G."/>
            <person name="Bluhm B."/>
            <person name="Cannon C."/>
            <person name="Castanera R."/>
            <person name="Culley D."/>
            <person name="Daum C."/>
            <person name="Ezra D."/>
            <person name="Gonzalez J."/>
            <person name="Henrissat B."/>
            <person name="Kuo A."/>
            <person name="Liang C."/>
            <person name="Lipzen A."/>
            <person name="Lutzoni F."/>
            <person name="Magnuson J."/>
            <person name="Mondo S."/>
            <person name="Nolan M."/>
            <person name="Ohm R."/>
            <person name="Pangilinan J."/>
            <person name="Park H.-J."/>
            <person name="Ramirez L."/>
            <person name="Alfaro M."/>
            <person name="Sun H."/>
            <person name="Tritt A."/>
            <person name="Yoshinaga Y."/>
            <person name="Zwiers L.-H."/>
            <person name="Turgeon B."/>
            <person name="Goodwin S."/>
            <person name="Spatafora J."/>
            <person name="Crous P."/>
            <person name="Grigoriev I."/>
        </authorList>
    </citation>
    <scope>NUCLEOTIDE SEQUENCE</scope>
    <source>
        <strain evidence="2">CBS 101060</strain>
    </source>
</reference>
<sequence length="189" mass="20877">MYGSLPPTLLSVTRVTRPSDFAHTRTLFEAYAASLSVSLDFQNFTMELETLGSRTSAYGPPGGGIWLAWGLPHEPLGVVALRSLPHLGPEICEMKRLYVNPAARGLGVGRVLIKKVIEEACLRGYKAMMLDTLSTMTAARRLYEEAGFGECERYYGNEYEGVVFMRLDLGRVVLDSEAVWRVYGAFGGE</sequence>
<dbReference type="EMBL" id="MU006101">
    <property type="protein sequence ID" value="KAF2837125.1"/>
    <property type="molecule type" value="Genomic_DNA"/>
</dbReference>
<dbReference type="InterPro" id="IPR000182">
    <property type="entry name" value="GNAT_dom"/>
</dbReference>
<dbReference type="CDD" id="cd04301">
    <property type="entry name" value="NAT_SF"/>
    <property type="match status" value="1"/>
</dbReference>